<dbReference type="EMBL" id="CAJNOK010023730">
    <property type="protein sequence ID" value="CAF1366842.1"/>
    <property type="molecule type" value="Genomic_DNA"/>
</dbReference>
<dbReference type="Proteomes" id="UP000677228">
    <property type="component" value="Unassembled WGS sequence"/>
</dbReference>
<comment type="caution">
    <text evidence="1">The sequence shown here is derived from an EMBL/GenBank/DDBJ whole genome shotgun (WGS) entry which is preliminary data.</text>
</comment>
<name>A0A8S2F0Y1_9BILA</name>
<accession>A0A8S2F0Y1</accession>
<sequence>MTTYEPNYARLLQLSELDSEHIPKIKSKNDGHGELINLVLDNGVSTDVNLEDDGSLMVRSQISKTQSRPLTECEMSNFEQSDAIDIQKNKDVTKAEEQLSRKEITTTTGDITLSLNQFKLETTSECNVQEPIITDKGLCLYSPSVTGSLLFANSNKNCIFYDFEHGNFLPI</sequence>
<gene>
    <name evidence="1" type="ORF">OVA965_LOCUS31486</name>
    <name evidence="2" type="ORF">TMI583_LOCUS32317</name>
</gene>
<evidence type="ECO:0000313" key="2">
    <source>
        <dbReference type="EMBL" id="CAF4176225.1"/>
    </source>
</evidence>
<protein>
    <submittedName>
        <fullName evidence="1">Uncharacterized protein</fullName>
    </submittedName>
</protein>
<organism evidence="1 3">
    <name type="scientific">Didymodactylos carnosus</name>
    <dbReference type="NCBI Taxonomy" id="1234261"/>
    <lineage>
        <taxon>Eukaryota</taxon>
        <taxon>Metazoa</taxon>
        <taxon>Spiralia</taxon>
        <taxon>Gnathifera</taxon>
        <taxon>Rotifera</taxon>
        <taxon>Eurotatoria</taxon>
        <taxon>Bdelloidea</taxon>
        <taxon>Philodinida</taxon>
        <taxon>Philodinidae</taxon>
        <taxon>Didymodactylos</taxon>
    </lineage>
</organism>
<dbReference type="EMBL" id="CAJOBA010045390">
    <property type="protein sequence ID" value="CAF4176225.1"/>
    <property type="molecule type" value="Genomic_DNA"/>
</dbReference>
<dbReference type="Proteomes" id="UP000682733">
    <property type="component" value="Unassembled WGS sequence"/>
</dbReference>
<proteinExistence type="predicted"/>
<dbReference type="AlphaFoldDB" id="A0A8S2F0Y1"/>
<evidence type="ECO:0000313" key="3">
    <source>
        <dbReference type="Proteomes" id="UP000677228"/>
    </source>
</evidence>
<evidence type="ECO:0000313" key="1">
    <source>
        <dbReference type="EMBL" id="CAF1366842.1"/>
    </source>
</evidence>
<reference evidence="1" key="1">
    <citation type="submission" date="2021-02" db="EMBL/GenBank/DDBJ databases">
        <authorList>
            <person name="Nowell W R."/>
        </authorList>
    </citation>
    <scope>NUCLEOTIDE SEQUENCE</scope>
</reference>